<dbReference type="WBParaSite" id="nRc.2.0.1.t31220-RA">
    <property type="protein sequence ID" value="nRc.2.0.1.t31220-RA"/>
    <property type="gene ID" value="nRc.2.0.1.g31220"/>
</dbReference>
<dbReference type="Proteomes" id="UP000887565">
    <property type="component" value="Unplaced"/>
</dbReference>
<proteinExistence type="predicted"/>
<sequence length="61" mass="6674">MFEHTYNYRWGAIGDVKAMLDDIYKTQPTPVNPVSFAPQPQLVAAPVLQLATAPIGVTDSQ</sequence>
<evidence type="ECO:0000313" key="2">
    <source>
        <dbReference type="WBParaSite" id="nRc.2.0.1.t31220-RA"/>
    </source>
</evidence>
<dbReference type="AlphaFoldDB" id="A0A915JZ11"/>
<reference evidence="2" key="1">
    <citation type="submission" date="2022-11" db="UniProtKB">
        <authorList>
            <consortium name="WormBaseParasite"/>
        </authorList>
    </citation>
    <scope>IDENTIFICATION</scope>
</reference>
<name>A0A915JZ11_ROMCU</name>
<organism evidence="1 2">
    <name type="scientific">Romanomermis culicivorax</name>
    <name type="common">Nematode worm</name>
    <dbReference type="NCBI Taxonomy" id="13658"/>
    <lineage>
        <taxon>Eukaryota</taxon>
        <taxon>Metazoa</taxon>
        <taxon>Ecdysozoa</taxon>
        <taxon>Nematoda</taxon>
        <taxon>Enoplea</taxon>
        <taxon>Dorylaimia</taxon>
        <taxon>Mermithida</taxon>
        <taxon>Mermithoidea</taxon>
        <taxon>Mermithidae</taxon>
        <taxon>Romanomermis</taxon>
    </lineage>
</organism>
<protein>
    <submittedName>
        <fullName evidence="2">Uncharacterized protein</fullName>
    </submittedName>
</protein>
<keyword evidence="1" id="KW-1185">Reference proteome</keyword>
<accession>A0A915JZ11</accession>
<evidence type="ECO:0000313" key="1">
    <source>
        <dbReference type="Proteomes" id="UP000887565"/>
    </source>
</evidence>